<keyword evidence="3" id="KW-1185">Reference proteome</keyword>
<feature type="compositionally biased region" description="Low complexity" evidence="1">
    <location>
        <begin position="119"/>
        <end position="140"/>
    </location>
</feature>
<feature type="region of interest" description="Disordered" evidence="1">
    <location>
        <begin position="107"/>
        <end position="142"/>
    </location>
</feature>
<evidence type="ECO:0000313" key="3">
    <source>
        <dbReference type="Proteomes" id="UP001420932"/>
    </source>
</evidence>
<gene>
    <name evidence="2" type="ORF">Syun_031955</name>
</gene>
<protein>
    <submittedName>
        <fullName evidence="2">Uncharacterized protein</fullName>
    </submittedName>
</protein>
<comment type="caution">
    <text evidence="2">The sequence shown here is derived from an EMBL/GenBank/DDBJ whole genome shotgun (WGS) entry which is preliminary data.</text>
</comment>
<name>A0AAP0DZF9_9MAGN</name>
<dbReference type="EMBL" id="JBBNAF010000029">
    <property type="protein sequence ID" value="KAK9082325.1"/>
    <property type="molecule type" value="Genomic_DNA"/>
</dbReference>
<dbReference type="Proteomes" id="UP001420932">
    <property type="component" value="Unassembled WGS sequence"/>
</dbReference>
<feature type="compositionally biased region" description="Basic and acidic residues" evidence="1">
    <location>
        <begin position="223"/>
        <end position="244"/>
    </location>
</feature>
<accession>A0AAP0DZF9</accession>
<evidence type="ECO:0000313" key="2">
    <source>
        <dbReference type="EMBL" id="KAK9082325.1"/>
    </source>
</evidence>
<organism evidence="2 3">
    <name type="scientific">Stephania yunnanensis</name>
    <dbReference type="NCBI Taxonomy" id="152371"/>
    <lineage>
        <taxon>Eukaryota</taxon>
        <taxon>Viridiplantae</taxon>
        <taxon>Streptophyta</taxon>
        <taxon>Embryophyta</taxon>
        <taxon>Tracheophyta</taxon>
        <taxon>Spermatophyta</taxon>
        <taxon>Magnoliopsida</taxon>
        <taxon>Ranunculales</taxon>
        <taxon>Menispermaceae</taxon>
        <taxon>Menispermoideae</taxon>
        <taxon>Cissampelideae</taxon>
        <taxon>Stephania</taxon>
    </lineage>
</organism>
<evidence type="ECO:0000256" key="1">
    <source>
        <dbReference type="SAM" id="MobiDB-lite"/>
    </source>
</evidence>
<reference evidence="2 3" key="1">
    <citation type="submission" date="2024-01" db="EMBL/GenBank/DDBJ databases">
        <title>Genome assemblies of Stephania.</title>
        <authorList>
            <person name="Yang L."/>
        </authorList>
    </citation>
    <scope>NUCLEOTIDE SEQUENCE [LARGE SCALE GENOMIC DNA]</scope>
    <source>
        <strain evidence="2">YNDBR</strain>
        <tissue evidence="2">Leaf</tissue>
    </source>
</reference>
<dbReference type="AlphaFoldDB" id="A0AAP0DZF9"/>
<feature type="region of interest" description="Disordered" evidence="1">
    <location>
        <begin position="210"/>
        <end position="341"/>
    </location>
</feature>
<proteinExistence type="predicted"/>
<sequence length="341" mass="36664">MIIRALDTGWIGALVTLIFNGKLSSQSSPTEENTKSEYVGESVGYSLVGESSVGKSSVVELSVGKEYVSESAVGFYSRSLPSSPTAAHNQCALKALLMPFSSESSAAYEPTFPDPSDPESPSAAESASPSSVPASSPTAALEPLPRSEMGASVQSHRSHLSVRCFESLLSSLYFGLLTEISDKESTRFVRRLSLSVRSCNLKLRKAAAATPCPSRKRLANQAKQEEEGQRAGKEARDRAGKESESGSLVSSDETSPSTDERAHSLVGDSPVSANADSAYSFEAPPRRVLPPAGPCSRDRTWQPELEAGRMPTATPWPRELEDEELQVDLREHQDLGKRLSR</sequence>
<feature type="compositionally biased region" description="Basic and acidic residues" evidence="1">
    <location>
        <begin position="327"/>
        <end position="341"/>
    </location>
</feature>
<feature type="compositionally biased region" description="Polar residues" evidence="1">
    <location>
        <begin position="245"/>
        <end position="257"/>
    </location>
</feature>